<organism evidence="9 10">
    <name type="scientific">Aminobacter aganoensis</name>
    <dbReference type="NCBI Taxonomy" id="83264"/>
    <lineage>
        <taxon>Bacteria</taxon>
        <taxon>Pseudomonadati</taxon>
        <taxon>Pseudomonadota</taxon>
        <taxon>Alphaproteobacteria</taxon>
        <taxon>Hyphomicrobiales</taxon>
        <taxon>Phyllobacteriaceae</taxon>
        <taxon>Aminobacter</taxon>
    </lineage>
</organism>
<proteinExistence type="predicted"/>
<dbReference type="InterPro" id="IPR036259">
    <property type="entry name" value="MFS_trans_sf"/>
</dbReference>
<keyword evidence="6 7" id="KW-0472">Membrane</keyword>
<keyword evidence="10" id="KW-1185">Reference proteome</keyword>
<feature type="transmembrane region" description="Helical" evidence="7">
    <location>
        <begin position="210"/>
        <end position="230"/>
    </location>
</feature>
<feature type="transmembrane region" description="Helical" evidence="7">
    <location>
        <begin position="177"/>
        <end position="198"/>
    </location>
</feature>
<feature type="domain" description="Major facilitator superfamily (MFS) profile" evidence="8">
    <location>
        <begin position="24"/>
        <end position="459"/>
    </location>
</feature>
<evidence type="ECO:0000256" key="7">
    <source>
        <dbReference type="SAM" id="Phobius"/>
    </source>
</evidence>
<accession>A0A7X0F876</accession>
<dbReference type="EMBL" id="JACHOU010000005">
    <property type="protein sequence ID" value="MBB6354820.1"/>
    <property type="molecule type" value="Genomic_DNA"/>
</dbReference>
<dbReference type="Gene3D" id="1.20.1250.20">
    <property type="entry name" value="MFS general substrate transporter like domains"/>
    <property type="match status" value="1"/>
</dbReference>
<name>A0A7X0F876_9HYPH</name>
<feature type="transmembrane region" description="Helical" evidence="7">
    <location>
        <begin position="274"/>
        <end position="300"/>
    </location>
</feature>
<keyword evidence="3" id="KW-1003">Cell membrane</keyword>
<comment type="caution">
    <text evidence="9">The sequence shown here is derived from an EMBL/GenBank/DDBJ whole genome shotgun (WGS) entry which is preliminary data.</text>
</comment>
<evidence type="ECO:0000256" key="5">
    <source>
        <dbReference type="ARBA" id="ARBA00022989"/>
    </source>
</evidence>
<dbReference type="AlphaFoldDB" id="A0A7X0F876"/>
<keyword evidence="4 7" id="KW-0812">Transmembrane</keyword>
<feature type="transmembrane region" description="Helical" evidence="7">
    <location>
        <begin position="312"/>
        <end position="329"/>
    </location>
</feature>
<evidence type="ECO:0000256" key="1">
    <source>
        <dbReference type="ARBA" id="ARBA00004651"/>
    </source>
</evidence>
<dbReference type="InterPro" id="IPR011701">
    <property type="entry name" value="MFS"/>
</dbReference>
<protein>
    <submittedName>
        <fullName evidence="9">DHA2 family multidrug resistance protein-like MFS transporter</fullName>
    </submittedName>
</protein>
<dbReference type="InterPro" id="IPR020846">
    <property type="entry name" value="MFS_dom"/>
</dbReference>
<dbReference type="SUPFAM" id="SSF103473">
    <property type="entry name" value="MFS general substrate transporter"/>
    <property type="match status" value="1"/>
</dbReference>
<feature type="transmembrane region" description="Helical" evidence="7">
    <location>
        <begin position="61"/>
        <end position="82"/>
    </location>
</feature>
<dbReference type="Pfam" id="PF07690">
    <property type="entry name" value="MFS_1"/>
    <property type="match status" value="1"/>
</dbReference>
<dbReference type="GO" id="GO:0005886">
    <property type="term" value="C:plasma membrane"/>
    <property type="evidence" value="ECO:0007669"/>
    <property type="project" value="UniProtKB-SubCell"/>
</dbReference>
<dbReference type="CDD" id="cd17321">
    <property type="entry name" value="MFS_MMR_MDR_like"/>
    <property type="match status" value="1"/>
</dbReference>
<feature type="transmembrane region" description="Helical" evidence="7">
    <location>
        <begin position="94"/>
        <end position="116"/>
    </location>
</feature>
<keyword evidence="5 7" id="KW-1133">Transmembrane helix</keyword>
<dbReference type="PANTHER" id="PTHR42718:SF46">
    <property type="entry name" value="BLR6921 PROTEIN"/>
    <property type="match status" value="1"/>
</dbReference>
<comment type="subcellular location">
    <subcellularLocation>
        <location evidence="1">Cell membrane</location>
        <topology evidence="1">Multi-pass membrane protein</topology>
    </subcellularLocation>
</comment>
<dbReference type="Gene3D" id="1.20.1720.10">
    <property type="entry name" value="Multidrug resistance protein D"/>
    <property type="match status" value="1"/>
</dbReference>
<dbReference type="GO" id="GO:0022857">
    <property type="term" value="F:transmembrane transporter activity"/>
    <property type="evidence" value="ECO:0007669"/>
    <property type="project" value="InterPro"/>
</dbReference>
<evidence type="ECO:0000256" key="6">
    <source>
        <dbReference type="ARBA" id="ARBA00023136"/>
    </source>
</evidence>
<evidence type="ECO:0000256" key="2">
    <source>
        <dbReference type="ARBA" id="ARBA00022448"/>
    </source>
</evidence>
<evidence type="ECO:0000259" key="8">
    <source>
        <dbReference type="PROSITE" id="PS50850"/>
    </source>
</evidence>
<dbReference type="PROSITE" id="PS50850">
    <property type="entry name" value="MFS"/>
    <property type="match status" value="1"/>
</dbReference>
<feature type="transmembrane region" description="Helical" evidence="7">
    <location>
        <begin position="336"/>
        <end position="356"/>
    </location>
</feature>
<reference evidence="9 10" key="1">
    <citation type="submission" date="2020-08" db="EMBL/GenBank/DDBJ databases">
        <title>Genomic Encyclopedia of Type Strains, Phase IV (KMG-IV): sequencing the most valuable type-strain genomes for metagenomic binning, comparative biology and taxonomic classification.</title>
        <authorList>
            <person name="Goeker M."/>
        </authorList>
    </citation>
    <scope>NUCLEOTIDE SEQUENCE [LARGE SCALE GENOMIC DNA]</scope>
    <source>
        <strain evidence="9 10">DSM 7051</strain>
    </source>
</reference>
<gene>
    <name evidence="9" type="ORF">GGR00_002616</name>
</gene>
<feature type="transmembrane region" description="Helical" evidence="7">
    <location>
        <begin position="435"/>
        <end position="453"/>
    </location>
</feature>
<evidence type="ECO:0000313" key="9">
    <source>
        <dbReference type="EMBL" id="MBB6354820.1"/>
    </source>
</evidence>
<dbReference type="RefSeq" id="WP_184699624.1">
    <property type="nucleotide sequence ID" value="NZ_BAABEG010000001.1"/>
</dbReference>
<evidence type="ECO:0000256" key="4">
    <source>
        <dbReference type="ARBA" id="ARBA00022692"/>
    </source>
</evidence>
<dbReference type="Proteomes" id="UP000536262">
    <property type="component" value="Unassembled WGS sequence"/>
</dbReference>
<feature type="transmembrane region" description="Helical" evidence="7">
    <location>
        <begin position="151"/>
        <end position="171"/>
    </location>
</feature>
<sequence>MLAFRQTQLSAAGEGLHGRQRTIATCAVLLNVCMANLDTAIANTALPTIARDLNTTEAQSIWIVGAYQLAMVASLLPAAALGEIVGLRRISMGGLVLFTLASLLCGLAPSLEWLVAGRVVQGMSAACILGTGVAMMRFIYPHALLGRGMGLNALVVGLSFAAGPSAASAVLSLTSWHWLFLMNVPLGLIGIAMGLYALPPTIRSARRFDGWAAALCALFLATTVFALNMAAQGASWASVATNATIAIASLAVLLKRQGNRPGPILAIDLMRKPVFALSSVCSFFTMITQALAFVSLPFLFQALFGYSQVETGFLITPWPAMVAFSAPLAGRLSDRFPAGLLGGAGLGVLSLGMLLLATMPPDPDALDVAWRMAVCGAGFGFFQSPNMRTMITSVPPERSGGAGGMSSVIGNLGQACGVAMVAALFNLFGAHGAVVALWMGAVFALLGSGASFMRLRHRPEMGLEPLKTLQDRPSS</sequence>
<dbReference type="PANTHER" id="PTHR42718">
    <property type="entry name" value="MAJOR FACILITATOR SUPERFAMILY MULTIDRUG TRANSPORTER MFSC"/>
    <property type="match status" value="1"/>
</dbReference>
<feature type="transmembrane region" description="Helical" evidence="7">
    <location>
        <begin position="122"/>
        <end position="139"/>
    </location>
</feature>
<evidence type="ECO:0000256" key="3">
    <source>
        <dbReference type="ARBA" id="ARBA00022475"/>
    </source>
</evidence>
<feature type="transmembrane region" description="Helical" evidence="7">
    <location>
        <begin position="236"/>
        <end position="254"/>
    </location>
</feature>
<evidence type="ECO:0000313" key="10">
    <source>
        <dbReference type="Proteomes" id="UP000536262"/>
    </source>
</evidence>
<keyword evidence="2" id="KW-0813">Transport</keyword>